<dbReference type="Pfam" id="PF13649">
    <property type="entry name" value="Methyltransf_25"/>
    <property type="match status" value="1"/>
</dbReference>
<evidence type="ECO:0000256" key="2">
    <source>
        <dbReference type="ARBA" id="ARBA00022679"/>
    </source>
</evidence>
<keyword evidence="3" id="KW-0949">S-adenosyl-L-methionine</keyword>
<feature type="region of interest" description="Disordered" evidence="4">
    <location>
        <begin position="1"/>
        <end position="36"/>
    </location>
</feature>
<evidence type="ECO:0000256" key="4">
    <source>
        <dbReference type="SAM" id="MobiDB-lite"/>
    </source>
</evidence>
<dbReference type="eggNOG" id="COG2227">
    <property type="taxonomic scope" value="Bacteria"/>
</dbReference>
<dbReference type="EMBL" id="BAFO02000032">
    <property type="protein sequence ID" value="GAD86227.1"/>
    <property type="molecule type" value="Genomic_DNA"/>
</dbReference>
<dbReference type="InterPro" id="IPR041698">
    <property type="entry name" value="Methyltransf_25"/>
</dbReference>
<gene>
    <name evidence="6" type="ORF">NCAST_32_07140</name>
</gene>
<evidence type="ECO:0000259" key="5">
    <source>
        <dbReference type="Pfam" id="PF13649"/>
    </source>
</evidence>
<evidence type="ECO:0000313" key="6">
    <source>
        <dbReference type="EMBL" id="GAD86227.1"/>
    </source>
</evidence>
<keyword evidence="7" id="KW-1185">Reference proteome</keyword>
<accession>U5E859</accession>
<evidence type="ECO:0000256" key="1">
    <source>
        <dbReference type="ARBA" id="ARBA00022603"/>
    </source>
</evidence>
<dbReference type="OrthoDB" id="3825914at2"/>
<dbReference type="Proteomes" id="UP000017048">
    <property type="component" value="Unassembled WGS sequence"/>
</dbReference>
<evidence type="ECO:0000313" key="7">
    <source>
        <dbReference type="Proteomes" id="UP000017048"/>
    </source>
</evidence>
<dbReference type="AlphaFoldDB" id="U5E859"/>
<dbReference type="Gene3D" id="3.40.50.150">
    <property type="entry name" value="Vaccinia Virus protein VP39"/>
    <property type="match status" value="1"/>
</dbReference>
<protein>
    <recommendedName>
        <fullName evidence="5">Methyltransferase domain-containing protein</fullName>
    </recommendedName>
</protein>
<dbReference type="STRING" id="1824.SAMN05444423_102395"/>
<dbReference type="PANTHER" id="PTHR43464:SF19">
    <property type="entry name" value="UBIQUINONE BIOSYNTHESIS O-METHYLTRANSFERASE, MITOCHONDRIAL"/>
    <property type="match status" value="1"/>
</dbReference>
<sequence>MGSFAEDPLRDRPPTSHERESGQPWDASYREGPAPWDIGGPQPAVVRLAEAGGITGEVLDAGCGTGDNALYLAALGHRVLGVDVAATAVAAARRQAESRGLPATFEVADALRLERLDRRFRTVLDSGLFHTFDRTEQAAYAVSLSAVVAPGGTLYVLCFGDFGSDPGPHPVSRAALTAAFDPARWEVTAIEKEGLRTRFSAGTPAWLATVRRR</sequence>
<dbReference type="InterPro" id="IPR029063">
    <property type="entry name" value="SAM-dependent_MTases_sf"/>
</dbReference>
<keyword evidence="2" id="KW-0808">Transferase</keyword>
<dbReference type="InterPro" id="IPR008854">
    <property type="entry name" value="TPMT"/>
</dbReference>
<dbReference type="GO" id="GO:0008757">
    <property type="term" value="F:S-adenosylmethionine-dependent methyltransferase activity"/>
    <property type="evidence" value="ECO:0007669"/>
    <property type="project" value="InterPro"/>
</dbReference>
<dbReference type="GeneID" id="91517425"/>
<feature type="domain" description="Methyltransferase" evidence="5">
    <location>
        <begin position="58"/>
        <end position="152"/>
    </location>
</feature>
<dbReference type="RefSeq" id="WP_019047001.1">
    <property type="nucleotide sequence ID" value="NZ_BAFO02000032.1"/>
</dbReference>
<dbReference type="SUPFAM" id="SSF53335">
    <property type="entry name" value="S-adenosyl-L-methionine-dependent methyltransferases"/>
    <property type="match status" value="1"/>
</dbReference>
<feature type="compositionally biased region" description="Basic and acidic residues" evidence="4">
    <location>
        <begin position="7"/>
        <end position="21"/>
    </location>
</feature>
<keyword evidence="1" id="KW-0489">Methyltransferase</keyword>
<name>U5E859_NOCAS</name>
<dbReference type="PANTHER" id="PTHR43464">
    <property type="entry name" value="METHYLTRANSFERASE"/>
    <property type="match status" value="1"/>
</dbReference>
<dbReference type="PROSITE" id="PS51585">
    <property type="entry name" value="SAM_MT_TPMT"/>
    <property type="match status" value="1"/>
</dbReference>
<comment type="caution">
    <text evidence="6">The sequence shown here is derived from an EMBL/GenBank/DDBJ whole genome shotgun (WGS) entry which is preliminary data.</text>
</comment>
<reference evidence="6 7" key="1">
    <citation type="journal article" date="2014" name="BMC Genomics">
        <title>Genome based analysis of type-I polyketide synthase and nonribosomal peptide synthetase gene clusters in seven strains of five representative Nocardia species.</title>
        <authorList>
            <person name="Komaki H."/>
            <person name="Ichikawa N."/>
            <person name="Hosoyama A."/>
            <person name="Takahashi-Nakaguchi A."/>
            <person name="Matsuzawa T."/>
            <person name="Suzuki K."/>
            <person name="Fujita N."/>
            <person name="Gonoi T."/>
        </authorList>
    </citation>
    <scope>NUCLEOTIDE SEQUENCE [LARGE SCALE GENOMIC DNA]</scope>
    <source>
        <strain evidence="6 7">NBRC 15531</strain>
    </source>
</reference>
<dbReference type="CDD" id="cd02440">
    <property type="entry name" value="AdoMet_MTases"/>
    <property type="match status" value="1"/>
</dbReference>
<proteinExistence type="predicted"/>
<dbReference type="GO" id="GO:0032259">
    <property type="term" value="P:methylation"/>
    <property type="evidence" value="ECO:0007669"/>
    <property type="project" value="UniProtKB-KW"/>
</dbReference>
<organism evidence="6 7">
    <name type="scientific">Nocardia asteroides NBRC 15531</name>
    <dbReference type="NCBI Taxonomy" id="1110697"/>
    <lineage>
        <taxon>Bacteria</taxon>
        <taxon>Bacillati</taxon>
        <taxon>Actinomycetota</taxon>
        <taxon>Actinomycetes</taxon>
        <taxon>Mycobacteriales</taxon>
        <taxon>Nocardiaceae</taxon>
        <taxon>Nocardia</taxon>
    </lineage>
</organism>
<evidence type="ECO:0000256" key="3">
    <source>
        <dbReference type="ARBA" id="ARBA00022691"/>
    </source>
</evidence>